<dbReference type="Pfam" id="PF14305">
    <property type="entry name" value="ATPgrasp_TupA"/>
    <property type="match status" value="1"/>
</dbReference>
<evidence type="ECO:0008006" key="4">
    <source>
        <dbReference type="Google" id="ProtNLM"/>
    </source>
</evidence>
<dbReference type="STRING" id="317018.AVL63_04665"/>
<protein>
    <recommendedName>
        <fullName evidence="4">ATP-grasp domain-containing protein</fullName>
    </recommendedName>
</protein>
<dbReference type="RefSeq" id="WP_058889053.1">
    <property type="nucleotide sequence ID" value="NZ_LQBM01000004.1"/>
</dbReference>
<organism evidence="2 3">
    <name type="scientific">Nesterenkonia jeotgali</name>
    <dbReference type="NCBI Taxonomy" id="317018"/>
    <lineage>
        <taxon>Bacteria</taxon>
        <taxon>Bacillati</taxon>
        <taxon>Actinomycetota</taxon>
        <taxon>Actinomycetes</taxon>
        <taxon>Micrococcales</taxon>
        <taxon>Micrococcaceae</taxon>
        <taxon>Nesterenkonia</taxon>
    </lineage>
</organism>
<proteinExistence type="predicted"/>
<dbReference type="Proteomes" id="UP000054023">
    <property type="component" value="Unassembled WGS sequence"/>
</dbReference>
<dbReference type="InterPro" id="IPR029465">
    <property type="entry name" value="ATPgrasp_TupA"/>
</dbReference>
<reference evidence="3" key="1">
    <citation type="submission" date="2015-12" db="EMBL/GenBank/DDBJ databases">
        <authorList>
            <person name="Nair G.R."/>
            <person name="Kaur G."/>
            <person name="Mayilraj S."/>
        </authorList>
    </citation>
    <scope>NUCLEOTIDE SEQUENCE [LARGE SCALE GENOMIC DNA]</scope>
    <source>
        <strain evidence="3">CD08_7</strain>
    </source>
</reference>
<name>A0A0W8ICZ3_9MICC</name>
<evidence type="ECO:0000256" key="1">
    <source>
        <dbReference type="SAM" id="MobiDB-lite"/>
    </source>
</evidence>
<comment type="caution">
    <text evidence="2">The sequence shown here is derived from an EMBL/GenBank/DDBJ whole genome shotgun (WGS) entry which is preliminary data.</text>
</comment>
<gene>
    <name evidence="2" type="ORF">AVL63_04665</name>
</gene>
<keyword evidence="3" id="KW-1185">Reference proteome</keyword>
<sequence>MDRQLSGLKNALKEAETSAAGSQSSFERTLEQRDGLANEVEQLTSLSRREKLRRRAPSFEALLAAYAAQHSAAVKAGDRSLSPMAQVPYKLRNYSLAQSHGVRSPYIYGVWASQTDVTLRDVSVDRVVLKGDGGHSAQGVFPLERTPEGWRSTDGSIEFAGDELPDSMRRALGKARAPFFAEEFLESPSGWAIPEDVKLYCAYGEVMQVYIMRSSKDGSMEREKFSSRFLDAGGASLGEIRNGLTYDETIGVPANYSQLVESAEHLSRASGLPFVRVDMYATAAGPVLGELTSVPSGGKQSYIERHDKALGTSWVNGLARLERDLMRGRPFGTLFGGHEYSWWYPEASDPKNMHHPSNWSRSHMACEDWCTTSN</sequence>
<evidence type="ECO:0000313" key="2">
    <source>
        <dbReference type="EMBL" id="KUG57819.1"/>
    </source>
</evidence>
<dbReference type="EMBL" id="LQBM01000004">
    <property type="protein sequence ID" value="KUG57819.1"/>
    <property type="molecule type" value="Genomic_DNA"/>
</dbReference>
<dbReference type="AlphaFoldDB" id="A0A0W8ICZ3"/>
<evidence type="ECO:0000313" key="3">
    <source>
        <dbReference type="Proteomes" id="UP000054023"/>
    </source>
</evidence>
<accession>A0A0W8ICZ3</accession>
<feature type="region of interest" description="Disordered" evidence="1">
    <location>
        <begin position="1"/>
        <end position="33"/>
    </location>
</feature>